<dbReference type="Pfam" id="PF03947">
    <property type="entry name" value="Ribosomal_L2_C"/>
    <property type="match status" value="1"/>
</dbReference>
<dbReference type="SUPFAM" id="SSF50249">
    <property type="entry name" value="Nucleic acid-binding proteins"/>
    <property type="match status" value="1"/>
</dbReference>
<dbReference type="Pfam" id="PF00181">
    <property type="entry name" value="Ribosomal_L2_N"/>
    <property type="match status" value="1"/>
</dbReference>
<dbReference type="InterPro" id="IPR022669">
    <property type="entry name" value="Ribosomal_uL2_C"/>
</dbReference>
<proteinExistence type="inferred from homology"/>
<dbReference type="SUPFAM" id="SSF50104">
    <property type="entry name" value="Translation proteins SH3-like domain"/>
    <property type="match status" value="1"/>
</dbReference>
<sequence>MAAPVLSACSTMVVAALGRAVASMHISVVPRLFSTSTTITPQWAACLVGPATIRRPQVPPQNNACSGVCSLHTSATLGIYKIIWKLRTKYTIQAKGRNKTGGRDRRGKAWLHRIGGGHKQRYRMVDFKRERVAENAANEPFAEKVLLVRYDPLRSGHIAMVAGGNQKRWIVATENMQPGQIINTSQKISRINVEAMEGNAHPVGALTMGTLIHNLELTPGKGATLIRAAGTCGLIVRNMKTSVIVQLPSKQQIKVDAKCMATVGRVSNIHHNQRKLGKAGRSRWLGRRPSSGLWQRKGGWAGRKIHPPKPLKDYTQFPAARFLQPA</sequence>
<feature type="domain" description="Large ribosomal subunit protein uL2 RNA-binding" evidence="6">
    <location>
        <begin position="102"/>
        <end position="184"/>
    </location>
</feature>
<feature type="signal peptide" evidence="4">
    <location>
        <begin position="1"/>
        <end position="18"/>
    </location>
</feature>
<evidence type="ECO:0000313" key="8">
    <source>
        <dbReference type="Proteomes" id="UP000694388"/>
    </source>
</evidence>
<evidence type="ECO:0000256" key="3">
    <source>
        <dbReference type="ARBA" id="ARBA00023274"/>
    </source>
</evidence>
<evidence type="ECO:0000256" key="4">
    <source>
        <dbReference type="SAM" id="SignalP"/>
    </source>
</evidence>
<dbReference type="PANTHER" id="PTHR13691">
    <property type="entry name" value="RIBOSOMAL PROTEIN L2"/>
    <property type="match status" value="1"/>
</dbReference>
<dbReference type="InterPro" id="IPR008991">
    <property type="entry name" value="Translation_prot_SH3-like_sf"/>
</dbReference>
<evidence type="ECO:0000259" key="5">
    <source>
        <dbReference type="SMART" id="SM01382"/>
    </source>
</evidence>
<dbReference type="GO" id="GO:0005762">
    <property type="term" value="C:mitochondrial large ribosomal subunit"/>
    <property type="evidence" value="ECO:0007669"/>
    <property type="project" value="TreeGrafter"/>
</dbReference>
<dbReference type="SMART" id="SM01383">
    <property type="entry name" value="Ribosomal_L2"/>
    <property type="match status" value="1"/>
</dbReference>
<keyword evidence="2" id="KW-0689">Ribosomal protein</keyword>
<dbReference type="GO" id="GO:0032543">
    <property type="term" value="P:mitochondrial translation"/>
    <property type="evidence" value="ECO:0007669"/>
    <property type="project" value="TreeGrafter"/>
</dbReference>
<feature type="chain" id="PRO_5034326691" evidence="4">
    <location>
        <begin position="19"/>
        <end position="326"/>
    </location>
</feature>
<dbReference type="InterPro" id="IPR002171">
    <property type="entry name" value="Ribosomal_uL2"/>
</dbReference>
<dbReference type="Gene3D" id="2.30.30.30">
    <property type="match status" value="1"/>
</dbReference>
<evidence type="ECO:0000256" key="2">
    <source>
        <dbReference type="ARBA" id="ARBA00022980"/>
    </source>
</evidence>
<accession>A0A8C4N3Z5</accession>
<dbReference type="AlphaFoldDB" id="A0A8C4N3Z5"/>
<dbReference type="InterPro" id="IPR014722">
    <property type="entry name" value="Rib_uL2_dom2"/>
</dbReference>
<keyword evidence="4" id="KW-0732">Signal</keyword>
<dbReference type="InterPro" id="IPR022666">
    <property type="entry name" value="Ribosomal_uL2_RNA-bd_dom"/>
</dbReference>
<dbReference type="GO" id="GO:0003735">
    <property type="term" value="F:structural constituent of ribosome"/>
    <property type="evidence" value="ECO:0007669"/>
    <property type="project" value="InterPro"/>
</dbReference>
<reference evidence="7" key="1">
    <citation type="submission" date="2025-08" db="UniProtKB">
        <authorList>
            <consortium name="Ensembl"/>
        </authorList>
    </citation>
    <scope>IDENTIFICATION</scope>
</reference>
<dbReference type="GeneTree" id="ENSGT00940000153244"/>
<comment type="similarity">
    <text evidence="1">Belongs to the universal ribosomal protein uL2 family.</text>
</comment>
<evidence type="ECO:0000259" key="6">
    <source>
        <dbReference type="SMART" id="SM01383"/>
    </source>
</evidence>
<keyword evidence="3" id="KW-0687">Ribonucleoprotein</keyword>
<dbReference type="Proteomes" id="UP000694388">
    <property type="component" value="Unplaced"/>
</dbReference>
<reference evidence="7" key="2">
    <citation type="submission" date="2025-09" db="UniProtKB">
        <authorList>
            <consortium name="Ensembl"/>
        </authorList>
    </citation>
    <scope>IDENTIFICATION</scope>
</reference>
<feature type="domain" description="Large ribosomal subunit protein uL2 C-terminal" evidence="5">
    <location>
        <begin position="195"/>
        <end position="317"/>
    </location>
</feature>
<dbReference type="OMA" id="NCATELT"/>
<name>A0A8C4N3Z5_EPTBU</name>
<dbReference type="InterPro" id="IPR012340">
    <property type="entry name" value="NA-bd_OB-fold"/>
</dbReference>
<dbReference type="Ensembl" id="ENSEBUT00000000838.1">
    <property type="protein sequence ID" value="ENSEBUP00000000538.1"/>
    <property type="gene ID" value="ENSEBUG00000000650.1"/>
</dbReference>
<protein>
    <submittedName>
        <fullName evidence="7">Mitochondrial ribosomal protein L2</fullName>
    </submittedName>
</protein>
<dbReference type="FunFam" id="2.40.50.140:FF:000157">
    <property type="entry name" value="39S ribosomal protein L2, mitochondrial"/>
    <property type="match status" value="1"/>
</dbReference>
<dbReference type="Gene3D" id="2.40.50.140">
    <property type="entry name" value="Nucleic acid-binding proteins"/>
    <property type="match status" value="1"/>
</dbReference>
<dbReference type="PANTHER" id="PTHR13691:SF73">
    <property type="entry name" value="LARGE RIBOSOMAL SUBUNIT PROTEIN UL2M"/>
    <property type="match status" value="1"/>
</dbReference>
<dbReference type="SMART" id="SM01382">
    <property type="entry name" value="Ribosomal_L2_C"/>
    <property type="match status" value="1"/>
</dbReference>
<keyword evidence="8" id="KW-1185">Reference proteome</keyword>
<dbReference type="GO" id="GO:0003723">
    <property type="term" value="F:RNA binding"/>
    <property type="evidence" value="ECO:0007669"/>
    <property type="project" value="TreeGrafter"/>
</dbReference>
<organism evidence="7 8">
    <name type="scientific">Eptatretus burgeri</name>
    <name type="common">Inshore hagfish</name>
    <dbReference type="NCBI Taxonomy" id="7764"/>
    <lineage>
        <taxon>Eukaryota</taxon>
        <taxon>Metazoa</taxon>
        <taxon>Chordata</taxon>
        <taxon>Craniata</taxon>
        <taxon>Vertebrata</taxon>
        <taxon>Cyclostomata</taxon>
        <taxon>Myxini</taxon>
        <taxon>Myxiniformes</taxon>
        <taxon>Myxinidae</taxon>
        <taxon>Eptatretinae</taxon>
        <taxon>Eptatretus</taxon>
    </lineage>
</organism>
<evidence type="ECO:0000313" key="7">
    <source>
        <dbReference type="Ensembl" id="ENSEBUP00000000538.1"/>
    </source>
</evidence>
<evidence type="ECO:0000256" key="1">
    <source>
        <dbReference type="ARBA" id="ARBA00005636"/>
    </source>
</evidence>